<feature type="transmembrane region" description="Helical" evidence="1">
    <location>
        <begin position="651"/>
        <end position="672"/>
    </location>
</feature>
<keyword evidence="1" id="KW-0472">Membrane</keyword>
<dbReference type="Proteomes" id="UP001529180">
    <property type="component" value="Unassembled WGS sequence"/>
</dbReference>
<feature type="transmembrane region" description="Helical" evidence="1">
    <location>
        <begin position="282"/>
        <end position="300"/>
    </location>
</feature>
<dbReference type="Gene3D" id="1.20.1640.10">
    <property type="entry name" value="Multidrug efflux transporter AcrB transmembrane domain"/>
    <property type="match status" value="1"/>
</dbReference>
<comment type="caution">
    <text evidence="2">The sequence shown here is derived from an EMBL/GenBank/DDBJ whole genome shotgun (WGS) entry which is preliminary data.</text>
</comment>
<protein>
    <recommendedName>
        <fullName evidence="4">Membrane transport protein MMPL domain-containing protein</fullName>
    </recommendedName>
</protein>
<dbReference type="PANTHER" id="PTHR33406:SF13">
    <property type="entry name" value="MEMBRANE PROTEIN YDFJ"/>
    <property type="match status" value="1"/>
</dbReference>
<evidence type="ECO:0000256" key="1">
    <source>
        <dbReference type="SAM" id="Phobius"/>
    </source>
</evidence>
<dbReference type="EMBL" id="JARSBO010000009">
    <property type="protein sequence ID" value="MDG4720879.1"/>
    <property type="molecule type" value="Genomic_DNA"/>
</dbReference>
<evidence type="ECO:0000313" key="3">
    <source>
        <dbReference type="Proteomes" id="UP001529180"/>
    </source>
</evidence>
<reference evidence="2 3" key="1">
    <citation type="submission" date="2023-03" db="EMBL/GenBank/DDBJ databases">
        <title>Strain FZY0004 represents a novel species in the genus Thalassospira isolated from seawater.</title>
        <authorList>
            <person name="Fu Z.-Y."/>
        </authorList>
    </citation>
    <scope>NUCLEOTIDE SEQUENCE [LARGE SCALE GENOMIC DNA]</scope>
    <source>
        <strain evidence="2 3">FZY0004</strain>
    </source>
</reference>
<dbReference type="SUPFAM" id="SSF82866">
    <property type="entry name" value="Multidrug efflux transporter AcrB transmembrane domain"/>
    <property type="match status" value="2"/>
</dbReference>
<keyword evidence="1" id="KW-1133">Transmembrane helix</keyword>
<feature type="transmembrane region" description="Helical" evidence="1">
    <location>
        <begin position="626"/>
        <end position="644"/>
    </location>
</feature>
<feature type="transmembrane region" description="Helical" evidence="1">
    <location>
        <begin position="306"/>
        <end position="327"/>
    </location>
</feature>
<keyword evidence="1" id="KW-0812">Transmembrane</keyword>
<proteinExistence type="predicted"/>
<feature type="transmembrane region" description="Helical" evidence="1">
    <location>
        <begin position="711"/>
        <end position="729"/>
    </location>
</feature>
<dbReference type="RefSeq" id="WP_114102992.1">
    <property type="nucleotide sequence ID" value="NZ_JARSBO010000009.1"/>
</dbReference>
<feature type="transmembrane region" description="Helical" evidence="1">
    <location>
        <begin position="373"/>
        <end position="393"/>
    </location>
</feature>
<feature type="transmembrane region" description="Helical" evidence="1">
    <location>
        <begin position="426"/>
        <end position="445"/>
    </location>
</feature>
<organism evidence="2 3">
    <name type="scientific">Thalassospira aquimaris</name>
    <dbReference type="NCBI Taxonomy" id="3037796"/>
    <lineage>
        <taxon>Bacteria</taxon>
        <taxon>Pseudomonadati</taxon>
        <taxon>Pseudomonadota</taxon>
        <taxon>Alphaproteobacteria</taxon>
        <taxon>Rhodospirillales</taxon>
        <taxon>Thalassospiraceae</taxon>
        <taxon>Thalassospira</taxon>
    </lineage>
</organism>
<sequence>MKMRAVIWTMCLIAMGIVTIWKISANHSRIDGDILSLIGQESSSNTSSEQLSDINIVRDLLAQDANQAIIMLSHSERDALENTSQELAQKLRAIDGTQNVSLPGFETGDAQPLYALYQKHAYGLLSQKDRDALIKGDGKRLFQRALQNLYSPSSLISAQSLKSDPFSLLPDFLSDLGAKIGQSGLVMDGEQFATPIILTLPKDVRSNGQDANWVSQVNDTITTTLTANTGLHIAKTGQIFFAVSEASHARDDVQRIAIIATTGVVIMVIAVFMSALPLVATLLTVGSGLLAGITALVVVFDSIHAIALVFGASLIGISIDYALHYLVLPSSTGTASARLAQIRPGLRLGLLTTACGFAALAVTPTILLAQISLYSIAGLIAAYATVVLILPVLPCRDVRNQSPVRVLYERINHALLKVRIGPAQRLSILAAAILGLVAMAVYLPANDDIAALGHGDAALINDARIIGQTLGMGGNLQFIRIDGDNVQDRLETAEAVRTALEPFLRDGVVGSLFGLADVIPSINRQRENRDLVASELVDPYGAKLQAALPFKISTDDTPSDFLEPDQGLLASIPGLANLQQGETDIMRINAVQNPDAIRNAIADIHSARLINPRETITAQFGQYRNWAVLALAASLIAAGILAIIRYGILGGLSVLAAPLIAILLAVIGAYAVGVTVNFFAVMALFLVFAIGADYAIFTAESQHHGQQDETRFAVFLSLISSILAFGLLATSSVPVVNAIGTIISIGLTCAWVLSYWMGSAHVPDRNTDNR</sequence>
<accession>A0ABT6GFP0</accession>
<dbReference type="InterPro" id="IPR050545">
    <property type="entry name" value="Mycobact_MmpL"/>
</dbReference>
<name>A0ABT6GFP0_9PROT</name>
<dbReference type="PANTHER" id="PTHR33406">
    <property type="entry name" value="MEMBRANE PROTEIN MJ1562-RELATED"/>
    <property type="match status" value="1"/>
</dbReference>
<evidence type="ECO:0000313" key="2">
    <source>
        <dbReference type="EMBL" id="MDG4720879.1"/>
    </source>
</evidence>
<feature type="transmembrane region" description="Helical" evidence="1">
    <location>
        <begin position="348"/>
        <end position="367"/>
    </location>
</feature>
<feature type="transmembrane region" description="Helical" evidence="1">
    <location>
        <begin position="678"/>
        <end position="699"/>
    </location>
</feature>
<evidence type="ECO:0008006" key="4">
    <source>
        <dbReference type="Google" id="ProtNLM"/>
    </source>
</evidence>
<keyword evidence="3" id="KW-1185">Reference proteome</keyword>
<feature type="transmembrane region" description="Helical" evidence="1">
    <location>
        <begin position="735"/>
        <end position="756"/>
    </location>
</feature>
<gene>
    <name evidence="2" type="ORF">P7680_17885</name>
</gene>
<feature type="transmembrane region" description="Helical" evidence="1">
    <location>
        <begin position="256"/>
        <end position="275"/>
    </location>
</feature>